<evidence type="ECO:0000313" key="2">
    <source>
        <dbReference type="EMBL" id="KAG5450754.1"/>
    </source>
</evidence>
<dbReference type="Proteomes" id="UP000286415">
    <property type="component" value="Unassembled WGS sequence"/>
</dbReference>
<comment type="caution">
    <text evidence="2">The sequence shown here is derived from an EMBL/GenBank/DDBJ whole genome shotgun (WGS) entry which is preliminary data.</text>
</comment>
<protein>
    <submittedName>
        <fullName evidence="2">Uncharacterized protein</fullName>
    </submittedName>
</protein>
<reference evidence="2 3" key="2">
    <citation type="journal article" date="2021" name="Genomics">
        <title>High-quality reference genome for Clonorchis sinensis.</title>
        <authorList>
            <person name="Young N.D."/>
            <person name="Stroehlein A.J."/>
            <person name="Kinkar L."/>
            <person name="Wang T."/>
            <person name="Sohn W.M."/>
            <person name="Chang B.C.H."/>
            <person name="Kaur P."/>
            <person name="Weisz D."/>
            <person name="Dudchenko O."/>
            <person name="Aiden E.L."/>
            <person name="Korhonen P.K."/>
            <person name="Gasser R.B."/>
        </authorList>
    </citation>
    <scope>NUCLEOTIDE SEQUENCE [LARGE SCALE GENOMIC DNA]</scope>
    <source>
        <strain evidence="2">Cs-k2</strain>
    </source>
</reference>
<reference evidence="2 3" key="1">
    <citation type="journal article" date="2018" name="Biotechnol. Adv.">
        <title>Improved genomic resources and new bioinformatic workflow for the carcinogenic parasite Clonorchis sinensis: Biotechnological implications.</title>
        <authorList>
            <person name="Wang D."/>
            <person name="Korhonen P.K."/>
            <person name="Gasser R.B."/>
            <person name="Young N.D."/>
        </authorList>
    </citation>
    <scope>NUCLEOTIDE SEQUENCE [LARGE SCALE GENOMIC DNA]</scope>
    <source>
        <strain evidence="2">Cs-k2</strain>
    </source>
</reference>
<feature type="region of interest" description="Disordered" evidence="1">
    <location>
        <begin position="19"/>
        <end position="46"/>
    </location>
</feature>
<proteinExistence type="predicted"/>
<keyword evidence="3" id="KW-1185">Reference proteome</keyword>
<sequence>MSPTVAAYIRVPARVLPPSHTSEGIITPGSTTAAPAGNATASKVSSSSDGVHVNLSHVSSCKIATIKELRIAPTRRTLDPLDIQAQVGQPGTTYLKSDNRCAYMGIPDGLNDFFWEPTVMGLQLLKSDEQIVETKYR</sequence>
<dbReference type="AlphaFoldDB" id="A0A419PNR3"/>
<dbReference type="InParanoid" id="A0A419PNR3"/>
<organism evidence="2 3">
    <name type="scientific">Clonorchis sinensis</name>
    <name type="common">Chinese liver fluke</name>
    <dbReference type="NCBI Taxonomy" id="79923"/>
    <lineage>
        <taxon>Eukaryota</taxon>
        <taxon>Metazoa</taxon>
        <taxon>Spiralia</taxon>
        <taxon>Lophotrochozoa</taxon>
        <taxon>Platyhelminthes</taxon>
        <taxon>Trematoda</taxon>
        <taxon>Digenea</taxon>
        <taxon>Opisthorchiida</taxon>
        <taxon>Opisthorchiata</taxon>
        <taxon>Opisthorchiidae</taxon>
        <taxon>Clonorchis</taxon>
    </lineage>
</organism>
<accession>A0A419PNR3</accession>
<name>A0A419PNR3_CLOSI</name>
<dbReference type="EMBL" id="NIRI02000042">
    <property type="protein sequence ID" value="KAG5450754.1"/>
    <property type="molecule type" value="Genomic_DNA"/>
</dbReference>
<evidence type="ECO:0000313" key="3">
    <source>
        <dbReference type="Proteomes" id="UP000286415"/>
    </source>
</evidence>
<evidence type="ECO:0000256" key="1">
    <source>
        <dbReference type="SAM" id="MobiDB-lite"/>
    </source>
</evidence>
<gene>
    <name evidence="2" type="ORF">CSKR_112038</name>
</gene>